<proteinExistence type="predicted"/>
<comment type="caution">
    <text evidence="1">The sequence shown here is derived from an EMBL/GenBank/DDBJ whole genome shotgun (WGS) entry which is preliminary data.</text>
</comment>
<protein>
    <submittedName>
        <fullName evidence="1">Uncharacterized protein</fullName>
    </submittedName>
</protein>
<evidence type="ECO:0000313" key="2">
    <source>
        <dbReference type="Proteomes" id="UP000011776"/>
    </source>
</evidence>
<evidence type="ECO:0000313" key="1">
    <source>
        <dbReference type="EMBL" id="EMG11288.1"/>
    </source>
</evidence>
<organism evidence="1 2">
    <name type="scientific">Leptospira interrogans serovar Grippotyphosa str. LT2186</name>
    <dbReference type="NCBI Taxonomy" id="1001599"/>
    <lineage>
        <taxon>Bacteria</taxon>
        <taxon>Pseudomonadati</taxon>
        <taxon>Spirochaetota</taxon>
        <taxon>Spirochaetia</taxon>
        <taxon>Leptospirales</taxon>
        <taxon>Leptospiraceae</taxon>
        <taxon>Leptospira</taxon>
    </lineage>
</organism>
<reference evidence="1 2" key="1">
    <citation type="submission" date="2013-02" db="EMBL/GenBank/DDBJ databases">
        <authorList>
            <person name="Harkins D.M."/>
            <person name="Durkin A.S."/>
            <person name="Brinkac L.M."/>
            <person name="Haft D.H."/>
            <person name="Selengut J.D."/>
            <person name="Sanka R."/>
            <person name="DePew J."/>
            <person name="Purushe J."/>
            <person name="Tulsiani S.M."/>
            <person name="Graham G.C."/>
            <person name="Burns M.-A."/>
            <person name="Dohnt M.F."/>
            <person name="Smythe L.D."/>
            <person name="McKay D.B."/>
            <person name="Craig S.B."/>
            <person name="Vinetz J.M."/>
            <person name="Sutton G.G."/>
            <person name="Nierman W.C."/>
            <person name="Fouts D.E."/>
        </authorList>
    </citation>
    <scope>NUCLEOTIDE SEQUENCE [LARGE SCALE GENOMIC DNA]</scope>
    <source>
        <strain evidence="1 2">LT2186</strain>
    </source>
</reference>
<accession>M3GX43</accession>
<sequence>MIFDFCIAILIGIGSKNSKVGVPTIVYYLRFGADVSVLKNLREILTLNGCPLLCDYFNLNTQSNANQ</sequence>
<dbReference type="AlphaFoldDB" id="M3GX43"/>
<dbReference type="EMBL" id="AFME02000175">
    <property type="protein sequence ID" value="EMG11288.1"/>
    <property type="molecule type" value="Genomic_DNA"/>
</dbReference>
<dbReference type="Proteomes" id="UP000011776">
    <property type="component" value="Unassembled WGS sequence"/>
</dbReference>
<gene>
    <name evidence="1" type="ORF">LEP1GSC151_5275</name>
</gene>
<dbReference type="BioCyc" id="LINT1001599:G11K9-5653-MONOMER"/>
<name>M3GX43_LEPIR</name>